<evidence type="ECO:0000313" key="16">
    <source>
        <dbReference type="EMBL" id="PZQ59385.1"/>
    </source>
</evidence>
<dbReference type="PROSITE" id="PS00666">
    <property type="entry name" value="DHDPS_2"/>
    <property type="match status" value="1"/>
</dbReference>
<dbReference type="PRINTS" id="PR00146">
    <property type="entry name" value="DHPICSNTHASE"/>
</dbReference>
<accession>A0A2W5P900</accession>
<dbReference type="EC" id="4.3.3.7" evidence="4 12"/>
<dbReference type="InterPro" id="IPR002220">
    <property type="entry name" value="DapA-like"/>
</dbReference>
<evidence type="ECO:0000256" key="11">
    <source>
        <dbReference type="ARBA" id="ARBA00047836"/>
    </source>
</evidence>
<keyword evidence="7 12" id="KW-0220">Diaminopimelate biosynthesis</keyword>
<evidence type="ECO:0000313" key="17">
    <source>
        <dbReference type="Proteomes" id="UP000249135"/>
    </source>
</evidence>
<protein>
    <recommendedName>
        <fullName evidence="4 12">4-hydroxy-tetrahydrodipicolinate synthase</fullName>
        <shortName evidence="12">HTPA synthase</shortName>
        <ecNumber evidence="4 12">4.3.3.7</ecNumber>
    </recommendedName>
</protein>
<dbReference type="Proteomes" id="UP000249135">
    <property type="component" value="Unassembled WGS sequence"/>
</dbReference>
<feature type="binding site" evidence="12 15">
    <location>
        <position position="213"/>
    </location>
    <ligand>
        <name>pyruvate</name>
        <dbReference type="ChEBI" id="CHEBI:15361"/>
    </ligand>
</feature>
<evidence type="ECO:0000256" key="2">
    <source>
        <dbReference type="ARBA" id="ARBA00005120"/>
    </source>
</evidence>
<evidence type="ECO:0000256" key="5">
    <source>
        <dbReference type="ARBA" id="ARBA00022490"/>
    </source>
</evidence>
<dbReference type="PANTHER" id="PTHR12128:SF66">
    <property type="entry name" value="4-HYDROXY-2-OXOGLUTARATE ALDOLASE, MITOCHONDRIAL"/>
    <property type="match status" value="1"/>
</dbReference>
<evidence type="ECO:0000256" key="8">
    <source>
        <dbReference type="ARBA" id="ARBA00023154"/>
    </source>
</evidence>
<dbReference type="InterPro" id="IPR005263">
    <property type="entry name" value="DapA"/>
</dbReference>
<dbReference type="SMART" id="SM01130">
    <property type="entry name" value="DHDPS"/>
    <property type="match status" value="1"/>
</dbReference>
<dbReference type="PIRSF" id="PIRSF001365">
    <property type="entry name" value="DHDPS"/>
    <property type="match status" value="1"/>
</dbReference>
<comment type="catalytic activity">
    <reaction evidence="11 12">
        <text>L-aspartate 4-semialdehyde + pyruvate = (2S,4S)-4-hydroxy-2,3,4,5-tetrahydrodipicolinate + H2O + H(+)</text>
        <dbReference type="Rhea" id="RHEA:34171"/>
        <dbReference type="ChEBI" id="CHEBI:15361"/>
        <dbReference type="ChEBI" id="CHEBI:15377"/>
        <dbReference type="ChEBI" id="CHEBI:15378"/>
        <dbReference type="ChEBI" id="CHEBI:67139"/>
        <dbReference type="ChEBI" id="CHEBI:537519"/>
        <dbReference type="EC" id="4.3.3.7"/>
    </reaction>
</comment>
<keyword evidence="5 12" id="KW-0963">Cytoplasm</keyword>
<dbReference type="GO" id="GO:0009089">
    <property type="term" value="P:lysine biosynthetic process via diaminopimelate"/>
    <property type="evidence" value="ECO:0007669"/>
    <property type="project" value="UniProtKB-UniRule"/>
</dbReference>
<evidence type="ECO:0000256" key="1">
    <source>
        <dbReference type="ARBA" id="ARBA00003294"/>
    </source>
</evidence>
<dbReference type="NCBIfam" id="TIGR00674">
    <property type="entry name" value="dapA"/>
    <property type="match status" value="1"/>
</dbReference>
<feature type="active site" description="Schiff-base intermediate with substrate" evidence="12 14">
    <location>
        <position position="173"/>
    </location>
</feature>
<feature type="site" description="Part of a proton relay during catalysis" evidence="12">
    <location>
        <position position="119"/>
    </location>
</feature>
<keyword evidence="9 12" id="KW-0456">Lyase</keyword>
<name>A0A2W5P900_VARPD</name>
<comment type="pathway">
    <text evidence="2 12">Amino-acid biosynthesis; L-lysine biosynthesis via DAP pathway; (S)-tetrahydrodipicolinate from L-aspartate: step 3/4.</text>
</comment>
<dbReference type="Pfam" id="PF00701">
    <property type="entry name" value="DHDPS"/>
    <property type="match status" value="1"/>
</dbReference>
<sequence length="303" mass="32182">MTSLRSPEASNPTDFSGLWIPLVTPFDDRQAVDHAALSRLVRRLATQGVAGFVVCGSTGEAAALDEDEQLAVLETVHEAAPRMPRIMGLGGENLGHVLGRLERLSTLGLHGILVPAPSYVRPAQDGLHAWFTRIADASAQPVVLYDIPYRTGATLQLETLRALARHPRIQAIKDCSGDSAKLQALLADGVLQVLAGEDLQIFSTVAQGGVGAISAAAHAQTACFADVVRLLRSGELEAARRHWRTLPPLIEALFAHPNPAAIKALLAAHGEMRDVLRAPMTGAPQEVLARLAALAPPFNTLDA</sequence>
<comment type="subunit">
    <text evidence="12">Homotetramer; dimer of dimers.</text>
</comment>
<evidence type="ECO:0000256" key="10">
    <source>
        <dbReference type="ARBA" id="ARBA00023270"/>
    </source>
</evidence>
<feature type="site" description="Part of a proton relay during catalysis" evidence="12">
    <location>
        <position position="57"/>
    </location>
</feature>
<dbReference type="HAMAP" id="MF_00418">
    <property type="entry name" value="DapA"/>
    <property type="match status" value="1"/>
</dbReference>
<dbReference type="InterPro" id="IPR020625">
    <property type="entry name" value="Schiff_base-form_aldolases_AS"/>
</dbReference>
<dbReference type="AlphaFoldDB" id="A0A2W5P900"/>
<dbReference type="InterPro" id="IPR013785">
    <property type="entry name" value="Aldolase_TIM"/>
</dbReference>
<evidence type="ECO:0000256" key="4">
    <source>
        <dbReference type="ARBA" id="ARBA00012086"/>
    </source>
</evidence>
<dbReference type="PANTHER" id="PTHR12128">
    <property type="entry name" value="DIHYDRODIPICOLINATE SYNTHASE"/>
    <property type="match status" value="1"/>
</dbReference>
<dbReference type="GO" id="GO:0005737">
    <property type="term" value="C:cytoplasm"/>
    <property type="evidence" value="ECO:0007669"/>
    <property type="project" value="UniProtKB-SubCell"/>
</dbReference>
<keyword evidence="8 12" id="KW-0457">Lysine biosynthesis</keyword>
<comment type="similarity">
    <text evidence="3 12 13">Belongs to the DapA family.</text>
</comment>
<keyword evidence="10 12" id="KW-0704">Schiff base</keyword>
<dbReference type="Gene3D" id="3.20.20.70">
    <property type="entry name" value="Aldolase class I"/>
    <property type="match status" value="1"/>
</dbReference>
<dbReference type="GO" id="GO:0008840">
    <property type="term" value="F:4-hydroxy-tetrahydrodipicolinate synthase activity"/>
    <property type="evidence" value="ECO:0007669"/>
    <property type="project" value="UniProtKB-UniRule"/>
</dbReference>
<feature type="binding site" evidence="12 15">
    <location>
        <position position="58"/>
    </location>
    <ligand>
        <name>pyruvate</name>
        <dbReference type="ChEBI" id="CHEBI:15361"/>
    </ligand>
</feature>
<reference evidence="16 17" key="1">
    <citation type="submission" date="2017-08" db="EMBL/GenBank/DDBJ databases">
        <title>Infants hospitalized years apart are colonized by the same room-sourced microbial strains.</title>
        <authorList>
            <person name="Brooks B."/>
            <person name="Olm M.R."/>
            <person name="Firek B.A."/>
            <person name="Baker R."/>
            <person name="Thomas B.C."/>
            <person name="Morowitz M.J."/>
            <person name="Banfield J.F."/>
        </authorList>
    </citation>
    <scope>NUCLEOTIDE SEQUENCE [LARGE SCALE GENOMIC DNA]</scope>
    <source>
        <strain evidence="16">S2_005_003_R2_41</strain>
    </source>
</reference>
<dbReference type="UniPathway" id="UPA00034">
    <property type="reaction ID" value="UER00017"/>
</dbReference>
<comment type="caution">
    <text evidence="16">The sequence shown here is derived from an EMBL/GenBank/DDBJ whole genome shotgun (WGS) entry which is preliminary data.</text>
</comment>
<dbReference type="GO" id="GO:0019877">
    <property type="term" value="P:diaminopimelate biosynthetic process"/>
    <property type="evidence" value="ECO:0007669"/>
    <property type="project" value="UniProtKB-UniRule"/>
</dbReference>
<dbReference type="CDD" id="cd00950">
    <property type="entry name" value="DHDPS"/>
    <property type="match status" value="1"/>
</dbReference>
<evidence type="ECO:0000256" key="9">
    <source>
        <dbReference type="ARBA" id="ARBA00023239"/>
    </source>
</evidence>
<proteinExistence type="inferred from homology"/>
<evidence type="ECO:0000256" key="7">
    <source>
        <dbReference type="ARBA" id="ARBA00022915"/>
    </source>
</evidence>
<comment type="subcellular location">
    <subcellularLocation>
        <location evidence="12">Cytoplasm</location>
    </subcellularLocation>
</comment>
<evidence type="ECO:0000256" key="13">
    <source>
        <dbReference type="PIRNR" id="PIRNR001365"/>
    </source>
</evidence>
<organism evidence="16 17">
    <name type="scientific">Variovorax paradoxus</name>
    <dbReference type="NCBI Taxonomy" id="34073"/>
    <lineage>
        <taxon>Bacteria</taxon>
        <taxon>Pseudomonadati</taxon>
        <taxon>Pseudomonadota</taxon>
        <taxon>Betaproteobacteria</taxon>
        <taxon>Burkholderiales</taxon>
        <taxon>Comamonadaceae</taxon>
        <taxon>Variovorax</taxon>
    </lineage>
</organism>
<dbReference type="EMBL" id="QFPP01000739">
    <property type="protein sequence ID" value="PZQ59385.1"/>
    <property type="molecule type" value="Genomic_DNA"/>
</dbReference>
<dbReference type="SUPFAM" id="SSF51569">
    <property type="entry name" value="Aldolase"/>
    <property type="match status" value="1"/>
</dbReference>
<feature type="active site" description="Proton donor/acceptor" evidence="12 14">
    <location>
        <position position="145"/>
    </location>
</feature>
<comment type="caution">
    <text evidence="12">Was originally thought to be a dihydrodipicolinate synthase (DHDPS), catalyzing the condensation of (S)-aspartate-beta-semialdehyde [(S)-ASA] and pyruvate to dihydrodipicolinate (DHDP). However, it was shown in E.coli that the product of the enzymatic reaction is not dihydrodipicolinate but in fact (4S)-4-hydroxy-2,3,4,5-tetrahydro-(2S)-dipicolinic acid (HTPA), and that the consecutive dehydration reaction leading to DHDP is not spontaneous but catalyzed by DapB.</text>
</comment>
<evidence type="ECO:0000256" key="14">
    <source>
        <dbReference type="PIRSR" id="PIRSR001365-1"/>
    </source>
</evidence>
<evidence type="ECO:0000256" key="15">
    <source>
        <dbReference type="PIRSR" id="PIRSR001365-2"/>
    </source>
</evidence>
<gene>
    <name evidence="12 16" type="primary">dapA</name>
    <name evidence="16" type="ORF">DI563_30225</name>
</gene>
<evidence type="ECO:0000256" key="3">
    <source>
        <dbReference type="ARBA" id="ARBA00007592"/>
    </source>
</evidence>
<comment type="function">
    <text evidence="1 12">Catalyzes the condensation of (S)-aspartate-beta-semialdehyde [(S)-ASA] and pyruvate to 4-hydroxy-tetrahydrodipicolinate (HTPA).</text>
</comment>
<keyword evidence="6 12" id="KW-0028">Amino-acid biosynthesis</keyword>
<evidence type="ECO:0000256" key="12">
    <source>
        <dbReference type="HAMAP-Rule" id="MF_00418"/>
    </source>
</evidence>
<evidence type="ECO:0000256" key="6">
    <source>
        <dbReference type="ARBA" id="ARBA00022605"/>
    </source>
</evidence>